<dbReference type="RefSeq" id="WP_089272582.1">
    <property type="nucleotide sequence ID" value="NZ_FZOC01000002.1"/>
</dbReference>
<accession>A0A238Z0Z5</accession>
<name>A0A238Z0Z5_9BACT</name>
<evidence type="ECO:0000313" key="1">
    <source>
        <dbReference type="EMBL" id="SNR76504.1"/>
    </source>
</evidence>
<keyword evidence="2" id="KW-1185">Reference proteome</keyword>
<gene>
    <name evidence="1" type="ORF">SAMN04488503_1120</name>
</gene>
<dbReference type="EMBL" id="FZOC01000002">
    <property type="protein sequence ID" value="SNR76504.1"/>
    <property type="molecule type" value="Genomic_DNA"/>
</dbReference>
<dbReference type="AlphaFoldDB" id="A0A238Z0Z5"/>
<sequence>MQLCESDAKFKYCPLLKTREDKLKFCQGSMCMFWRWANPAVTGADAEGFCGAAGPAVLAAAFTAADDSPKPPIED</sequence>
<evidence type="ECO:0000313" key="2">
    <source>
        <dbReference type="Proteomes" id="UP000198324"/>
    </source>
</evidence>
<proteinExistence type="predicted"/>
<dbReference type="Proteomes" id="UP000198324">
    <property type="component" value="Unassembled WGS sequence"/>
</dbReference>
<organism evidence="1 2">
    <name type="scientific">Humidesulfovibrio mexicanus</name>
    <dbReference type="NCBI Taxonomy" id="147047"/>
    <lineage>
        <taxon>Bacteria</taxon>
        <taxon>Pseudomonadati</taxon>
        <taxon>Thermodesulfobacteriota</taxon>
        <taxon>Desulfovibrionia</taxon>
        <taxon>Desulfovibrionales</taxon>
        <taxon>Desulfovibrionaceae</taxon>
        <taxon>Humidesulfovibrio</taxon>
    </lineage>
</organism>
<reference evidence="1 2" key="1">
    <citation type="submission" date="2017-06" db="EMBL/GenBank/DDBJ databases">
        <authorList>
            <person name="Kim H.J."/>
            <person name="Triplett B.A."/>
        </authorList>
    </citation>
    <scope>NUCLEOTIDE SEQUENCE [LARGE SCALE GENOMIC DNA]</scope>
    <source>
        <strain evidence="1 2">DSM 13116</strain>
    </source>
</reference>
<dbReference type="OrthoDB" id="5459581at2"/>
<protein>
    <submittedName>
        <fullName evidence="1">Uncharacterized protein</fullName>
    </submittedName>
</protein>